<reference evidence="2 3" key="1">
    <citation type="submission" date="2024-04" db="EMBL/GenBank/DDBJ databases">
        <authorList>
            <person name="Fracassetti M."/>
        </authorList>
    </citation>
    <scope>NUCLEOTIDE SEQUENCE [LARGE SCALE GENOMIC DNA]</scope>
</reference>
<protein>
    <submittedName>
        <fullName evidence="2">Uncharacterized protein</fullName>
    </submittedName>
</protein>
<keyword evidence="3" id="KW-1185">Reference proteome</keyword>
<evidence type="ECO:0000313" key="3">
    <source>
        <dbReference type="Proteomes" id="UP001497516"/>
    </source>
</evidence>
<accession>A0AAV2CG31</accession>
<proteinExistence type="predicted"/>
<dbReference type="Proteomes" id="UP001497516">
    <property type="component" value="Chromosome 1"/>
</dbReference>
<sequence length="162" mass="18365">MSLRANGFPQFDFQLPSMAGSGADPSRDHASPFEPSYEIDDESEEYESDDLSIAFHQSVRSETEVPPADRHMSLLGFMLLLGSIETMQGVSTELHSLVRDRVVLLMWERPGRLEERVLEDRATRVYSVAFLDMLPNFNIWMEVGWAKKRCVSTSLSSFITSV</sequence>
<organism evidence="2 3">
    <name type="scientific">Linum trigynum</name>
    <dbReference type="NCBI Taxonomy" id="586398"/>
    <lineage>
        <taxon>Eukaryota</taxon>
        <taxon>Viridiplantae</taxon>
        <taxon>Streptophyta</taxon>
        <taxon>Embryophyta</taxon>
        <taxon>Tracheophyta</taxon>
        <taxon>Spermatophyta</taxon>
        <taxon>Magnoliopsida</taxon>
        <taxon>eudicotyledons</taxon>
        <taxon>Gunneridae</taxon>
        <taxon>Pentapetalae</taxon>
        <taxon>rosids</taxon>
        <taxon>fabids</taxon>
        <taxon>Malpighiales</taxon>
        <taxon>Linaceae</taxon>
        <taxon>Linum</taxon>
    </lineage>
</organism>
<dbReference type="EMBL" id="OZ034813">
    <property type="protein sequence ID" value="CAL1355249.1"/>
    <property type="molecule type" value="Genomic_DNA"/>
</dbReference>
<feature type="region of interest" description="Disordered" evidence="1">
    <location>
        <begin position="1"/>
        <end position="42"/>
    </location>
</feature>
<name>A0AAV2CG31_9ROSI</name>
<dbReference type="AlphaFoldDB" id="A0AAV2CG31"/>
<evidence type="ECO:0000256" key="1">
    <source>
        <dbReference type="SAM" id="MobiDB-lite"/>
    </source>
</evidence>
<evidence type="ECO:0000313" key="2">
    <source>
        <dbReference type="EMBL" id="CAL1355249.1"/>
    </source>
</evidence>
<gene>
    <name evidence="2" type="ORF">LTRI10_LOCUS3021</name>
</gene>